<sequence>MSQMTAPEIPLACPDRDSAGCLVAGVLILGYRRLNSETVPGPGRRTAEKTRGHSVIFRVDGVTVSDRYPWGLWVRGTQQQQQQTVVYRGTLLSCRSGVLEGRHDRASRDCIGTLCRPNPGLSEDRVRDGEARGTGRSAHLGYTATTRHNKCRNESRAPLVLRKLSVASSRPGSVWRQVQTGNGSFVQDPVGVGAVLTACAVRICYTRYARPRGHSSAVWLHNLNPPKYQMPPSPKQAIQGTSPHYAELGHNYQMQIVAS</sequence>
<dbReference type="GeneID" id="11520954"/>
<proteinExistence type="predicted"/>
<dbReference type="RefSeq" id="XP_003652505.1">
    <property type="nucleotide sequence ID" value="XM_003652457.1"/>
</dbReference>
<dbReference type="AlphaFoldDB" id="G2R586"/>
<dbReference type="HOGENOM" id="CLU_1074364_0_0_1"/>
<dbReference type="KEGG" id="ttt:THITE_2128271"/>
<name>G2R586_THETT</name>
<reference evidence="1 2" key="1">
    <citation type="journal article" date="2011" name="Nat. Biotechnol.">
        <title>Comparative genomic analysis of the thermophilic biomass-degrading fungi Myceliophthora thermophila and Thielavia terrestris.</title>
        <authorList>
            <person name="Berka R.M."/>
            <person name="Grigoriev I.V."/>
            <person name="Otillar R."/>
            <person name="Salamov A."/>
            <person name="Grimwood J."/>
            <person name="Reid I."/>
            <person name="Ishmael N."/>
            <person name="John T."/>
            <person name="Darmond C."/>
            <person name="Moisan M.-C."/>
            <person name="Henrissat B."/>
            <person name="Coutinho P.M."/>
            <person name="Lombard V."/>
            <person name="Natvig D.O."/>
            <person name="Lindquist E."/>
            <person name="Schmutz J."/>
            <person name="Lucas S."/>
            <person name="Harris P."/>
            <person name="Powlowski J."/>
            <person name="Bellemare A."/>
            <person name="Taylor D."/>
            <person name="Butler G."/>
            <person name="de Vries R.P."/>
            <person name="Allijn I.E."/>
            <person name="van den Brink J."/>
            <person name="Ushinsky S."/>
            <person name="Storms R."/>
            <person name="Powell A.J."/>
            <person name="Paulsen I.T."/>
            <person name="Elbourne L.D.H."/>
            <person name="Baker S.E."/>
            <person name="Magnuson J."/>
            <person name="LaBoissiere S."/>
            <person name="Clutterbuck A.J."/>
            <person name="Martinez D."/>
            <person name="Wogulis M."/>
            <person name="de Leon A.L."/>
            <person name="Rey M.W."/>
            <person name="Tsang A."/>
        </authorList>
    </citation>
    <scope>NUCLEOTIDE SEQUENCE [LARGE SCALE GENOMIC DNA]</scope>
    <source>
        <strain evidence="2">ATCC 38088 / NRRL 8126</strain>
    </source>
</reference>
<organism evidence="1 2">
    <name type="scientific">Thermothielavioides terrestris (strain ATCC 38088 / NRRL 8126)</name>
    <name type="common">Thielavia terrestris</name>
    <dbReference type="NCBI Taxonomy" id="578455"/>
    <lineage>
        <taxon>Eukaryota</taxon>
        <taxon>Fungi</taxon>
        <taxon>Dikarya</taxon>
        <taxon>Ascomycota</taxon>
        <taxon>Pezizomycotina</taxon>
        <taxon>Sordariomycetes</taxon>
        <taxon>Sordariomycetidae</taxon>
        <taxon>Sordariales</taxon>
        <taxon>Chaetomiaceae</taxon>
        <taxon>Thermothielavioides</taxon>
        <taxon>Thermothielavioides terrestris</taxon>
    </lineage>
</organism>
<dbReference type="EMBL" id="CP003010">
    <property type="protein sequence ID" value="AEO66169.1"/>
    <property type="molecule type" value="Genomic_DNA"/>
</dbReference>
<evidence type="ECO:0000313" key="2">
    <source>
        <dbReference type="Proteomes" id="UP000008181"/>
    </source>
</evidence>
<accession>G2R586</accession>
<dbReference type="Proteomes" id="UP000008181">
    <property type="component" value="Chromosome 2"/>
</dbReference>
<evidence type="ECO:0000313" key="1">
    <source>
        <dbReference type="EMBL" id="AEO66169.1"/>
    </source>
</evidence>
<gene>
    <name evidence="1" type="ORF">THITE_2128271</name>
</gene>
<protein>
    <submittedName>
        <fullName evidence="1">Uncharacterized protein</fullName>
    </submittedName>
</protein>
<keyword evidence="2" id="KW-1185">Reference proteome</keyword>